<comment type="caution">
    <text evidence="1">The sequence shown here is derived from an EMBL/GenBank/DDBJ whole genome shotgun (WGS) entry which is preliminary data.</text>
</comment>
<dbReference type="AlphaFoldDB" id="A0A3S5AVD9"/>
<reference evidence="1" key="1">
    <citation type="submission" date="2018-11" db="EMBL/GenBank/DDBJ databases">
        <authorList>
            <consortium name="Pathogen Informatics"/>
        </authorList>
    </citation>
    <scope>NUCLEOTIDE SEQUENCE</scope>
</reference>
<organism evidence="1 2">
    <name type="scientific">Protopolystoma xenopodis</name>
    <dbReference type="NCBI Taxonomy" id="117903"/>
    <lineage>
        <taxon>Eukaryota</taxon>
        <taxon>Metazoa</taxon>
        <taxon>Spiralia</taxon>
        <taxon>Lophotrochozoa</taxon>
        <taxon>Platyhelminthes</taxon>
        <taxon>Monogenea</taxon>
        <taxon>Polyopisthocotylea</taxon>
        <taxon>Polystomatidea</taxon>
        <taxon>Polystomatidae</taxon>
        <taxon>Protopolystoma</taxon>
    </lineage>
</organism>
<evidence type="ECO:0000313" key="2">
    <source>
        <dbReference type="Proteomes" id="UP000784294"/>
    </source>
</evidence>
<keyword evidence="2" id="KW-1185">Reference proteome</keyword>
<evidence type="ECO:0000313" key="1">
    <source>
        <dbReference type="EMBL" id="VEL38675.1"/>
    </source>
</evidence>
<dbReference type="EMBL" id="CAAALY010258632">
    <property type="protein sequence ID" value="VEL38675.1"/>
    <property type="molecule type" value="Genomic_DNA"/>
</dbReference>
<accession>A0A3S5AVD9</accession>
<gene>
    <name evidence="1" type="ORF">PXEA_LOCUS32115</name>
</gene>
<proteinExistence type="predicted"/>
<sequence>MRKPAVQLFTNVLACERDAGQPRTIVARSSSASLRLLDGLLGSISPLSARTTDQETKFRKRQDWLPVFLSQTIFIALVTAG</sequence>
<name>A0A3S5AVD9_9PLAT</name>
<protein>
    <submittedName>
        <fullName evidence="1">Uncharacterized protein</fullName>
    </submittedName>
</protein>
<dbReference type="Proteomes" id="UP000784294">
    <property type="component" value="Unassembled WGS sequence"/>
</dbReference>